<organism evidence="1 2">
    <name type="scientific">Halorubrum distributum JCM 13916</name>
    <dbReference type="NCBI Taxonomy" id="1230455"/>
    <lineage>
        <taxon>Archaea</taxon>
        <taxon>Methanobacteriati</taxon>
        <taxon>Methanobacteriota</taxon>
        <taxon>Stenosarchaea group</taxon>
        <taxon>Halobacteria</taxon>
        <taxon>Halobacteriales</taxon>
        <taxon>Haloferacaceae</taxon>
        <taxon>Halorubrum</taxon>
        <taxon>Halorubrum distributum group</taxon>
    </lineage>
</organism>
<dbReference type="PATRIC" id="fig|1230455.3.peg.992"/>
<evidence type="ECO:0000313" key="1">
    <source>
        <dbReference type="EMBL" id="EMA71742.1"/>
    </source>
</evidence>
<dbReference type="AlphaFoldDB" id="M0PP12"/>
<dbReference type="Proteomes" id="UP000011528">
    <property type="component" value="Unassembled WGS sequence"/>
</dbReference>
<comment type="caution">
    <text evidence="1">The sequence shown here is derived from an EMBL/GenBank/DDBJ whole genome shotgun (WGS) entry which is preliminary data.</text>
</comment>
<dbReference type="EMBL" id="AOJJ01000043">
    <property type="protein sequence ID" value="EMA71742.1"/>
    <property type="molecule type" value="Genomic_DNA"/>
</dbReference>
<dbReference type="RefSeq" id="WP_007994214.1">
    <property type="nucleotide sequence ID" value="NZ_AOJJ01000043.1"/>
</dbReference>
<name>M0PP12_9EURY</name>
<proteinExistence type="predicted"/>
<protein>
    <submittedName>
        <fullName evidence="1">Uncharacterized protein</fullName>
    </submittedName>
</protein>
<sequence>MSQLKSPAAIVSGLFATVAAVFNVPFVDGLALWVWGNVNQLFLISSVSVTVSESLPFPEKWATQALLLTGVILLAKLVLDAGNDLEDSIDDS</sequence>
<gene>
    <name evidence="1" type="ORF">C462_05263</name>
</gene>
<dbReference type="STRING" id="1230455.C462_05263"/>
<accession>M0PP12</accession>
<reference evidence="1 2" key="1">
    <citation type="journal article" date="2014" name="PLoS Genet.">
        <title>Phylogenetically driven sequencing of extremely halophilic archaea reveals strategies for static and dynamic osmo-response.</title>
        <authorList>
            <person name="Becker E.A."/>
            <person name="Seitzer P.M."/>
            <person name="Tritt A."/>
            <person name="Larsen D."/>
            <person name="Krusor M."/>
            <person name="Yao A.I."/>
            <person name="Wu D."/>
            <person name="Madern D."/>
            <person name="Eisen J.A."/>
            <person name="Darling A.E."/>
            <person name="Facciotti M.T."/>
        </authorList>
    </citation>
    <scope>NUCLEOTIDE SEQUENCE [LARGE SCALE GENOMIC DNA]</scope>
    <source>
        <strain evidence="1 2">JCM 13916</strain>
    </source>
</reference>
<evidence type="ECO:0000313" key="2">
    <source>
        <dbReference type="Proteomes" id="UP000011528"/>
    </source>
</evidence>